<gene>
    <name evidence="1" type="ORF">ENSA7_39590</name>
</gene>
<dbReference type="Proteomes" id="UP000238823">
    <property type="component" value="Unassembled WGS sequence"/>
</dbReference>
<accession>A0A2S9YMG9</accession>
<proteinExistence type="predicted"/>
<organism evidence="1 2">
    <name type="scientific">Enhygromyxa salina</name>
    <dbReference type="NCBI Taxonomy" id="215803"/>
    <lineage>
        <taxon>Bacteria</taxon>
        <taxon>Pseudomonadati</taxon>
        <taxon>Myxococcota</taxon>
        <taxon>Polyangia</taxon>
        <taxon>Nannocystales</taxon>
        <taxon>Nannocystaceae</taxon>
        <taxon>Enhygromyxa</taxon>
    </lineage>
</organism>
<dbReference type="AlphaFoldDB" id="A0A2S9YMG9"/>
<reference evidence="1 2" key="1">
    <citation type="submission" date="2018-03" db="EMBL/GenBank/DDBJ databases">
        <title>Draft Genome Sequences of the Obligatory Marine Myxobacteria Enhygromyxa salina SWB007.</title>
        <authorList>
            <person name="Poehlein A."/>
            <person name="Moghaddam J.A."/>
            <person name="Harms H."/>
            <person name="Alanjari M."/>
            <person name="Koenig G.M."/>
            <person name="Daniel R."/>
            <person name="Schaeberle T.F."/>
        </authorList>
    </citation>
    <scope>NUCLEOTIDE SEQUENCE [LARGE SCALE GENOMIC DNA]</scope>
    <source>
        <strain evidence="1 2">SWB007</strain>
    </source>
</reference>
<dbReference type="OrthoDB" id="5517324at2"/>
<dbReference type="RefSeq" id="WP_106090912.1">
    <property type="nucleotide sequence ID" value="NZ_PVNL01000077.1"/>
</dbReference>
<evidence type="ECO:0008006" key="3">
    <source>
        <dbReference type="Google" id="ProtNLM"/>
    </source>
</evidence>
<sequence>MDQLGTGDVAAHHMLWDCASCGTRRLLGASHQHCPACGSAQDQNPLYAPPDEGGITAEDHSLIGRDLLCLACEIPSSAAANYCRGCGCPLAGAREIGQRDAFGRAEGFAGQSGAFAQAALERSRRVSAKQQLASGAAHDAAADAIRSRRRSILAGVGILAIGLVFMRAREGGLELRVVEHSWSRTIEIEQFSEVRATTLCDDMPARAKLIREKTGTDKCEYRLNEWHTVRELRAEGSGLTPEPSWPDIRLRTTGEGNCLLCERTGVETERYVVSFSYDDTVDTCELDFVTWQSIAIGDGFSGQPDPQTGRLNCDSIVAQ</sequence>
<comment type="caution">
    <text evidence="1">The sequence shown here is derived from an EMBL/GenBank/DDBJ whole genome shotgun (WGS) entry which is preliminary data.</text>
</comment>
<name>A0A2S9YMG9_9BACT</name>
<protein>
    <recommendedName>
        <fullName evidence="3">Double zinc ribbon</fullName>
    </recommendedName>
</protein>
<evidence type="ECO:0000313" key="1">
    <source>
        <dbReference type="EMBL" id="PRQ06282.1"/>
    </source>
</evidence>
<evidence type="ECO:0000313" key="2">
    <source>
        <dbReference type="Proteomes" id="UP000238823"/>
    </source>
</evidence>
<dbReference type="EMBL" id="PVNL01000077">
    <property type="protein sequence ID" value="PRQ06282.1"/>
    <property type="molecule type" value="Genomic_DNA"/>
</dbReference>